<gene>
    <name evidence="2" type="ORF">RPIT_10530</name>
</gene>
<evidence type="ECO:0000313" key="2">
    <source>
        <dbReference type="EMBL" id="AQP45178.1"/>
    </source>
</evidence>
<keyword evidence="1" id="KW-1133">Transmembrane helix</keyword>
<evidence type="ECO:0008006" key="4">
    <source>
        <dbReference type="Google" id="ProtNLM"/>
    </source>
</evidence>
<keyword evidence="1" id="KW-0472">Membrane</keyword>
<organism evidence="2 3">
    <name type="scientific">Tessaracoccus flavus</name>
    <dbReference type="NCBI Taxonomy" id="1610493"/>
    <lineage>
        <taxon>Bacteria</taxon>
        <taxon>Bacillati</taxon>
        <taxon>Actinomycetota</taxon>
        <taxon>Actinomycetes</taxon>
        <taxon>Propionibacteriales</taxon>
        <taxon>Propionibacteriaceae</taxon>
        <taxon>Tessaracoccus</taxon>
    </lineage>
</organism>
<name>A0A1Q2CGD4_9ACTN</name>
<dbReference type="EMBL" id="CP019605">
    <property type="protein sequence ID" value="AQP45178.1"/>
    <property type="molecule type" value="Genomic_DNA"/>
</dbReference>
<proteinExistence type="predicted"/>
<accession>A0A1Q2CGD4</accession>
<dbReference type="Proteomes" id="UP000188324">
    <property type="component" value="Chromosome"/>
</dbReference>
<dbReference type="RefSeq" id="WP_162274539.1">
    <property type="nucleotide sequence ID" value="NZ_CP019605.1"/>
</dbReference>
<keyword evidence="1" id="KW-0812">Transmembrane</keyword>
<feature type="transmembrane region" description="Helical" evidence="1">
    <location>
        <begin position="12"/>
        <end position="31"/>
    </location>
</feature>
<sequence>MAGRNPNARSRDMFISMAVLVLPVLLVVWLFSQEGDVRPEPVDVASVVERAQTQSPYPVLYAQDLGDGWQPVRATWAASGDPFVTSEPAVGNSWQVGYLSPREVYFEVLQRDSQGDTLIADATREGARIGEGVDLAGLSWERYESGDGRTRSLVSTDGDVTSVVSADTDFAELEAFTSALVEAPPQG</sequence>
<dbReference type="InterPro" id="IPR025339">
    <property type="entry name" value="DUF4245"/>
</dbReference>
<dbReference type="Pfam" id="PF14030">
    <property type="entry name" value="DUF4245"/>
    <property type="match status" value="1"/>
</dbReference>
<dbReference type="AlphaFoldDB" id="A0A1Q2CGD4"/>
<dbReference type="KEGG" id="tfl:RPIT_10530"/>
<keyword evidence="3" id="KW-1185">Reference proteome</keyword>
<evidence type="ECO:0000313" key="3">
    <source>
        <dbReference type="Proteomes" id="UP000188324"/>
    </source>
</evidence>
<evidence type="ECO:0000256" key="1">
    <source>
        <dbReference type="SAM" id="Phobius"/>
    </source>
</evidence>
<reference evidence="2 3" key="1">
    <citation type="journal article" date="2016" name="Int. J. Syst. Evol. Microbiol.">
        <title>Tessaracoccus flavus sp. nov., isolated from the drainage system of a lindane-producing factory.</title>
        <authorList>
            <person name="Kumari R."/>
            <person name="Singh P."/>
            <person name="Schumann P."/>
            <person name="Lal R."/>
        </authorList>
    </citation>
    <scope>NUCLEOTIDE SEQUENCE [LARGE SCALE GENOMIC DNA]</scope>
    <source>
        <strain evidence="2 3">RP1T</strain>
    </source>
</reference>
<dbReference type="STRING" id="1610493.RPIT_10530"/>
<protein>
    <recommendedName>
        <fullName evidence="4">DUF4245 domain-containing protein</fullName>
    </recommendedName>
</protein>